<dbReference type="AlphaFoldDB" id="A0A2T0AJP9"/>
<evidence type="ECO:0000313" key="2">
    <source>
        <dbReference type="EMBL" id="PRQ78170.1"/>
    </source>
</evidence>
<name>A0A2T0AJP9_RHOTO</name>
<dbReference type="SUPFAM" id="SSF53067">
    <property type="entry name" value="Actin-like ATPase domain"/>
    <property type="match status" value="1"/>
</dbReference>
<gene>
    <name evidence="2" type="ORF">AAT19DRAFT_9238</name>
</gene>
<proteinExistence type="inferred from homology"/>
<dbReference type="InterPro" id="IPR043129">
    <property type="entry name" value="ATPase_NBD"/>
</dbReference>
<dbReference type="OrthoDB" id="74201at2759"/>
<dbReference type="InterPro" id="IPR004000">
    <property type="entry name" value="Actin"/>
</dbReference>
<dbReference type="PANTHER" id="PTHR11937">
    <property type="entry name" value="ACTIN"/>
    <property type="match status" value="1"/>
</dbReference>
<comment type="caution">
    <text evidence="2">The sequence shown here is derived from an EMBL/GenBank/DDBJ whole genome shotgun (WGS) entry which is preliminary data.</text>
</comment>
<sequence length="558" mass="60082">MVVRDDVILIFDLTSTLLRAGVGVHDLIRGPLVELPTRVGRMAGKAGTRVEDFLVGAQLAAAEAVTAAGGVQDFDIIDPIRIVEKTGFEVTDWTALEAVFRYAMHTSMQLQRPPLAHPTVLCIPPSLPQATVDDLHRLLFERLLIPQLLVSSRPFFAAGAAGVLSCVVIDVGYRGEGTEITAVHENQVLEAPSGMRNPFIDEGACDDYCALQLLEADPTIAEQFKAAKDADTELSTGELVNGLRRIVLDLKVQDKIAFQSPFLSKEIAEAAALQAAAMGVEVADEGTFDVAKVVVEGKVGEVVKNKGKGKDGEEEEGDFVRVPNPFHTAQPAAGQIDLTADSSPNATIRVGPARHRYLEPLFFPSLLASLAPSASSTAAQLGMLQYERFATPEGKALLGQAGIHEMVGVVLSDVPEGDVRTAVSEAVVVVSSGRVANNRSLGATLVPLLSPFRSDVSAAPYDPEAPPFNRATRYARTPDYFANFKERAGDWACYLGGCIMGKVRSPFNFRFPRLGGWGLICLWVAAQLLLGDTQSKLFTTKADYAMRGPSYYRRLDTI</sequence>
<dbReference type="SMART" id="SM00268">
    <property type="entry name" value="ACTIN"/>
    <property type="match status" value="1"/>
</dbReference>
<reference evidence="2 3" key="1">
    <citation type="journal article" date="2018" name="Elife">
        <title>Functional genomics of lipid metabolism in the oleaginous yeast Rhodosporidium toruloides.</title>
        <authorList>
            <person name="Coradetti S.T."/>
            <person name="Pinel D."/>
            <person name="Geiselman G."/>
            <person name="Ito M."/>
            <person name="Mondo S."/>
            <person name="Reilly M.C."/>
            <person name="Cheng Y.F."/>
            <person name="Bauer S."/>
            <person name="Grigoriev I."/>
            <person name="Gladden J.M."/>
            <person name="Simmons B.A."/>
            <person name="Brem R."/>
            <person name="Arkin A.P."/>
            <person name="Skerker J.M."/>
        </authorList>
    </citation>
    <scope>NUCLEOTIDE SEQUENCE [LARGE SCALE GENOMIC DNA]</scope>
    <source>
        <strain evidence="2 3">NBRC 0880</strain>
    </source>
</reference>
<evidence type="ECO:0000256" key="1">
    <source>
        <dbReference type="RuleBase" id="RU000487"/>
    </source>
</evidence>
<dbReference type="Gene3D" id="3.30.420.40">
    <property type="match status" value="2"/>
</dbReference>
<dbReference type="Proteomes" id="UP000239560">
    <property type="component" value="Unassembled WGS sequence"/>
</dbReference>
<dbReference type="Pfam" id="PF00022">
    <property type="entry name" value="Actin"/>
    <property type="match status" value="1"/>
</dbReference>
<accession>A0A2T0AJP9</accession>
<evidence type="ECO:0000313" key="3">
    <source>
        <dbReference type="Proteomes" id="UP000239560"/>
    </source>
</evidence>
<comment type="similarity">
    <text evidence="1">Belongs to the actin family.</text>
</comment>
<dbReference type="EMBL" id="LCTV02000001">
    <property type="protein sequence ID" value="PRQ78170.1"/>
    <property type="molecule type" value="Genomic_DNA"/>
</dbReference>
<protein>
    <recommendedName>
        <fullName evidence="4">Actin-related protein</fullName>
    </recommendedName>
</protein>
<evidence type="ECO:0008006" key="4">
    <source>
        <dbReference type="Google" id="ProtNLM"/>
    </source>
</evidence>
<organism evidence="2 3">
    <name type="scientific">Rhodotorula toruloides</name>
    <name type="common">Yeast</name>
    <name type="synonym">Rhodosporidium toruloides</name>
    <dbReference type="NCBI Taxonomy" id="5286"/>
    <lineage>
        <taxon>Eukaryota</taxon>
        <taxon>Fungi</taxon>
        <taxon>Dikarya</taxon>
        <taxon>Basidiomycota</taxon>
        <taxon>Pucciniomycotina</taxon>
        <taxon>Microbotryomycetes</taxon>
        <taxon>Sporidiobolales</taxon>
        <taxon>Sporidiobolaceae</taxon>
        <taxon>Rhodotorula</taxon>
    </lineage>
</organism>